<accession>A0ACC0CP53</accession>
<reference evidence="1 2" key="1">
    <citation type="journal article" date="2022" name="New Phytol.">
        <title>Ecological generalism drives hyperdiversity of secondary metabolite gene clusters in xylarialean endophytes.</title>
        <authorList>
            <person name="Franco M.E.E."/>
            <person name="Wisecaver J.H."/>
            <person name="Arnold A.E."/>
            <person name="Ju Y.M."/>
            <person name="Slot J.C."/>
            <person name="Ahrendt S."/>
            <person name="Moore L.P."/>
            <person name="Eastman K.E."/>
            <person name="Scott K."/>
            <person name="Konkel Z."/>
            <person name="Mondo S.J."/>
            <person name="Kuo A."/>
            <person name="Hayes R.D."/>
            <person name="Haridas S."/>
            <person name="Andreopoulos B."/>
            <person name="Riley R."/>
            <person name="LaButti K."/>
            <person name="Pangilinan J."/>
            <person name="Lipzen A."/>
            <person name="Amirebrahimi M."/>
            <person name="Yan J."/>
            <person name="Adam C."/>
            <person name="Keymanesh K."/>
            <person name="Ng V."/>
            <person name="Louie K."/>
            <person name="Northen T."/>
            <person name="Drula E."/>
            <person name="Henrissat B."/>
            <person name="Hsieh H.M."/>
            <person name="Youens-Clark K."/>
            <person name="Lutzoni F."/>
            <person name="Miadlikowska J."/>
            <person name="Eastwood D.C."/>
            <person name="Hamelin R.C."/>
            <person name="Grigoriev I.V."/>
            <person name="U'Ren J.M."/>
        </authorList>
    </citation>
    <scope>NUCLEOTIDE SEQUENCE [LARGE SCALE GENOMIC DNA]</scope>
    <source>
        <strain evidence="1 2">ER1909</strain>
    </source>
</reference>
<keyword evidence="2" id="KW-1185">Reference proteome</keyword>
<organism evidence="1 2">
    <name type="scientific">Hypoxylon rubiginosum</name>
    <dbReference type="NCBI Taxonomy" id="110542"/>
    <lineage>
        <taxon>Eukaryota</taxon>
        <taxon>Fungi</taxon>
        <taxon>Dikarya</taxon>
        <taxon>Ascomycota</taxon>
        <taxon>Pezizomycotina</taxon>
        <taxon>Sordariomycetes</taxon>
        <taxon>Xylariomycetidae</taxon>
        <taxon>Xylariales</taxon>
        <taxon>Hypoxylaceae</taxon>
        <taxon>Hypoxylon</taxon>
    </lineage>
</organism>
<name>A0ACC0CP53_9PEZI</name>
<evidence type="ECO:0000313" key="1">
    <source>
        <dbReference type="EMBL" id="KAI6082184.1"/>
    </source>
</evidence>
<dbReference type="EMBL" id="MU394376">
    <property type="protein sequence ID" value="KAI6082184.1"/>
    <property type="molecule type" value="Genomic_DNA"/>
</dbReference>
<dbReference type="Proteomes" id="UP001497680">
    <property type="component" value="Unassembled WGS sequence"/>
</dbReference>
<comment type="caution">
    <text evidence="1">The sequence shown here is derived from an EMBL/GenBank/DDBJ whole genome shotgun (WGS) entry which is preliminary data.</text>
</comment>
<gene>
    <name evidence="1" type="ORF">F4821DRAFT_264154</name>
</gene>
<proteinExistence type="predicted"/>
<sequence>MTDSEIEVARLLLEEIHREEIEMANPATADTATADTATAIPATAIPTTADPTTADPTTADPELAPEPVEPETRNPNIWKAYCEAKHDRDMSFVSLVPTKEDWDVAEPSKWDFNELATFSVQDDVRRIRSSDLIPALFPENLQPLDTVRHPVARRGNMGEEYELHRKQNYKQDLGVRVFAMPGQHPYIYNGDIQGREFTITQHSGTEKPKLFFEDMCRAVLENGKKYDLQNADLATDTSTLWAIFHTIYKKVMKWDVANEDKGITLVLHLEGATTYVKVLDDHAVDDDAVVDATAELKRVLRGRPTIKAGPNNDDERLTVFKRVVKYELPGIRCIVQDDNQIDPSQWRQNAPRRIPYNCLQTKDGAYGSLPAEVTSIFAAEKPWHMDKGDHRALCHLWFSGVLTARIAEFTDSKKKKSPDTESKTMMFDKVFPIDKQSLKLTTTDKNVGESKLTAWTERGDVRVTLGLLGKVLGKILKIADHQAIKGHKKFVIKHPRKMNDNMVVQLDAEDLVVDLVSLTMAEEIGREED</sequence>
<evidence type="ECO:0000313" key="2">
    <source>
        <dbReference type="Proteomes" id="UP001497680"/>
    </source>
</evidence>
<protein>
    <submittedName>
        <fullName evidence="1">Uncharacterized protein</fullName>
    </submittedName>
</protein>